<dbReference type="AlphaFoldDB" id="A0A371GQC3"/>
<comment type="caution">
    <text evidence="1">The sequence shown here is derived from an EMBL/GenBank/DDBJ whole genome shotgun (WGS) entry which is preliminary data.</text>
</comment>
<feature type="non-terminal residue" evidence="1">
    <location>
        <position position="1"/>
    </location>
</feature>
<dbReference type="EMBL" id="QJKJ01004846">
    <property type="protein sequence ID" value="RDX92553.1"/>
    <property type="molecule type" value="Genomic_DNA"/>
</dbReference>
<sequence>MVRVNDLGQKVFVKAFQKRLRARQFNDALALRRPLSMDEIRTHTEKHIEAEKDQANRLEVERQPSGLRESDLNLKLCLMDLSLVLHKQM</sequence>
<evidence type="ECO:0000313" key="1">
    <source>
        <dbReference type="EMBL" id="RDX92553.1"/>
    </source>
</evidence>
<name>A0A371GQC3_MUCPR</name>
<organism evidence="1 2">
    <name type="scientific">Mucuna pruriens</name>
    <name type="common">Velvet bean</name>
    <name type="synonym">Dolichos pruriens</name>
    <dbReference type="NCBI Taxonomy" id="157652"/>
    <lineage>
        <taxon>Eukaryota</taxon>
        <taxon>Viridiplantae</taxon>
        <taxon>Streptophyta</taxon>
        <taxon>Embryophyta</taxon>
        <taxon>Tracheophyta</taxon>
        <taxon>Spermatophyta</taxon>
        <taxon>Magnoliopsida</taxon>
        <taxon>eudicotyledons</taxon>
        <taxon>Gunneridae</taxon>
        <taxon>Pentapetalae</taxon>
        <taxon>rosids</taxon>
        <taxon>fabids</taxon>
        <taxon>Fabales</taxon>
        <taxon>Fabaceae</taxon>
        <taxon>Papilionoideae</taxon>
        <taxon>50 kb inversion clade</taxon>
        <taxon>NPAAA clade</taxon>
        <taxon>indigoferoid/millettioid clade</taxon>
        <taxon>Phaseoleae</taxon>
        <taxon>Mucuna</taxon>
    </lineage>
</organism>
<accession>A0A371GQC3</accession>
<evidence type="ECO:0000313" key="2">
    <source>
        <dbReference type="Proteomes" id="UP000257109"/>
    </source>
</evidence>
<reference evidence="1" key="1">
    <citation type="submission" date="2018-05" db="EMBL/GenBank/DDBJ databases">
        <title>Draft genome of Mucuna pruriens seed.</title>
        <authorList>
            <person name="Nnadi N.E."/>
            <person name="Vos R."/>
            <person name="Hasami M.H."/>
            <person name="Devisetty U.K."/>
            <person name="Aguiy J.C."/>
        </authorList>
    </citation>
    <scope>NUCLEOTIDE SEQUENCE [LARGE SCALE GENOMIC DNA]</scope>
    <source>
        <strain evidence="1">JCA_2017</strain>
    </source>
</reference>
<gene>
    <name evidence="1" type="ORF">CR513_25302</name>
</gene>
<dbReference type="OrthoDB" id="1740536at2759"/>
<proteinExistence type="predicted"/>
<dbReference type="Proteomes" id="UP000257109">
    <property type="component" value="Unassembled WGS sequence"/>
</dbReference>
<protein>
    <submittedName>
        <fullName evidence="1">Uncharacterized protein</fullName>
    </submittedName>
</protein>
<keyword evidence="2" id="KW-1185">Reference proteome</keyword>